<dbReference type="PANTHER" id="PTHR37424:SF1">
    <property type="entry name" value="BACTERIOFERRITIN-ASSOCIATED FERREDOXIN"/>
    <property type="match status" value="1"/>
</dbReference>
<keyword evidence="4" id="KW-0249">Electron transport</keyword>
<dbReference type="InterPro" id="IPR007419">
    <property type="entry name" value="BFD-like_2Fe2S-bd_dom"/>
</dbReference>
<keyword evidence="6" id="KW-0411">Iron-sulfur</keyword>
<comment type="caution">
    <text evidence="12">The sequence shown here is derived from an EMBL/GenBank/DDBJ whole genome shotgun (WGS) entry which is preliminary data.</text>
</comment>
<feature type="region of interest" description="Disordered" evidence="10">
    <location>
        <begin position="56"/>
        <end position="78"/>
    </location>
</feature>
<evidence type="ECO:0000256" key="9">
    <source>
        <dbReference type="ARBA" id="ARBA00046332"/>
    </source>
</evidence>
<organism evidence="12 13">
    <name type="scientific">Idiomarina seosinensis</name>
    <dbReference type="NCBI Taxonomy" id="281739"/>
    <lineage>
        <taxon>Bacteria</taxon>
        <taxon>Pseudomonadati</taxon>
        <taxon>Pseudomonadota</taxon>
        <taxon>Gammaproteobacteria</taxon>
        <taxon>Alteromonadales</taxon>
        <taxon>Idiomarinaceae</taxon>
        <taxon>Idiomarina</taxon>
    </lineage>
</organism>
<dbReference type="Proteomes" id="UP000287908">
    <property type="component" value="Unassembled WGS sequence"/>
</dbReference>
<gene>
    <name evidence="12" type="ORF">CWI81_01000</name>
</gene>
<dbReference type="PANTHER" id="PTHR37424">
    <property type="entry name" value="BACTERIOFERRITIN-ASSOCIATED FERREDOXIN"/>
    <property type="match status" value="1"/>
</dbReference>
<evidence type="ECO:0000313" key="12">
    <source>
        <dbReference type="EMBL" id="RUO78101.1"/>
    </source>
</evidence>
<dbReference type="InterPro" id="IPR052371">
    <property type="entry name" value="BFD-associated_ferredoxin"/>
</dbReference>
<dbReference type="GO" id="GO:0046872">
    <property type="term" value="F:metal ion binding"/>
    <property type="evidence" value="ECO:0007669"/>
    <property type="project" value="UniProtKB-KW"/>
</dbReference>
<evidence type="ECO:0000256" key="8">
    <source>
        <dbReference type="ARBA" id="ARBA00039386"/>
    </source>
</evidence>
<accession>A0A432ZJF5</accession>
<dbReference type="EMBL" id="PIQF01000001">
    <property type="protein sequence ID" value="RUO78101.1"/>
    <property type="molecule type" value="Genomic_DNA"/>
</dbReference>
<evidence type="ECO:0000313" key="13">
    <source>
        <dbReference type="Proteomes" id="UP000287908"/>
    </source>
</evidence>
<keyword evidence="1" id="KW-0813">Transport</keyword>
<feature type="domain" description="BFD-like [2Fe-2S]-binding" evidence="11">
    <location>
        <begin position="2"/>
        <end position="52"/>
    </location>
</feature>
<name>A0A432ZJF5_9GAMM</name>
<evidence type="ECO:0000256" key="2">
    <source>
        <dbReference type="ARBA" id="ARBA00022714"/>
    </source>
</evidence>
<evidence type="ECO:0000256" key="10">
    <source>
        <dbReference type="SAM" id="MobiDB-lite"/>
    </source>
</evidence>
<protein>
    <recommendedName>
        <fullName evidence="8">Bacterioferritin-associated ferredoxin</fullName>
    </recommendedName>
</protein>
<dbReference type="Gene3D" id="1.10.10.1100">
    <property type="entry name" value="BFD-like [2Fe-2S]-binding domain"/>
    <property type="match status" value="1"/>
</dbReference>
<reference evidence="12 13" key="1">
    <citation type="journal article" date="2011" name="Front. Microbiol.">
        <title>Genomic signatures of strain selection and enhancement in Bacillus atrophaeus var. globigii, a historical biowarfare simulant.</title>
        <authorList>
            <person name="Gibbons H.S."/>
            <person name="Broomall S.M."/>
            <person name="McNew L.A."/>
            <person name="Daligault H."/>
            <person name="Chapman C."/>
            <person name="Bruce D."/>
            <person name="Karavis M."/>
            <person name="Krepps M."/>
            <person name="McGregor P.A."/>
            <person name="Hong C."/>
            <person name="Park K.H."/>
            <person name="Akmal A."/>
            <person name="Feldman A."/>
            <person name="Lin J.S."/>
            <person name="Chang W.E."/>
            <person name="Higgs B.W."/>
            <person name="Demirev P."/>
            <person name="Lindquist J."/>
            <person name="Liem A."/>
            <person name="Fochler E."/>
            <person name="Read T.D."/>
            <person name="Tapia R."/>
            <person name="Johnson S."/>
            <person name="Bishop-Lilly K.A."/>
            <person name="Detter C."/>
            <person name="Han C."/>
            <person name="Sozhamannan S."/>
            <person name="Rosenzweig C.N."/>
            <person name="Skowronski E.W."/>
        </authorList>
    </citation>
    <scope>NUCLEOTIDE SEQUENCE [LARGE SCALE GENOMIC DNA]</scope>
    <source>
        <strain evidence="12 13">CL-SP19</strain>
    </source>
</reference>
<dbReference type="AlphaFoldDB" id="A0A432ZJF5"/>
<dbReference type="GO" id="GO:0051537">
    <property type="term" value="F:2 iron, 2 sulfur cluster binding"/>
    <property type="evidence" value="ECO:0007669"/>
    <property type="project" value="UniProtKB-KW"/>
</dbReference>
<keyword evidence="13" id="KW-1185">Reference proteome</keyword>
<evidence type="ECO:0000256" key="4">
    <source>
        <dbReference type="ARBA" id="ARBA00022982"/>
    </source>
</evidence>
<proteinExistence type="inferred from homology"/>
<evidence type="ECO:0000256" key="6">
    <source>
        <dbReference type="ARBA" id="ARBA00023014"/>
    </source>
</evidence>
<evidence type="ECO:0000259" key="11">
    <source>
        <dbReference type="Pfam" id="PF04324"/>
    </source>
</evidence>
<dbReference type="Pfam" id="PF04324">
    <property type="entry name" value="Fer2_BFD"/>
    <property type="match status" value="1"/>
</dbReference>
<keyword evidence="2" id="KW-0001">2Fe-2S</keyword>
<comment type="similarity">
    <text evidence="9">Belongs to the Bfd family.</text>
</comment>
<evidence type="ECO:0000256" key="3">
    <source>
        <dbReference type="ARBA" id="ARBA00022723"/>
    </source>
</evidence>
<sequence length="78" mass="8476">MYVCLCKGVNDKTIHKAVACGDVESMRDLRQQYGVASQCGCCKQCAKETLQEALSARDNNQNSNSNNPAKIPASVCYT</sequence>
<keyword evidence="3" id="KW-0479">Metal-binding</keyword>
<keyword evidence="5" id="KW-0408">Iron</keyword>
<comment type="cofactor">
    <cofactor evidence="7">
        <name>[2Fe-2S] cluster</name>
        <dbReference type="ChEBI" id="CHEBI:190135"/>
    </cofactor>
</comment>
<evidence type="ECO:0000256" key="7">
    <source>
        <dbReference type="ARBA" id="ARBA00034078"/>
    </source>
</evidence>
<evidence type="ECO:0000256" key="5">
    <source>
        <dbReference type="ARBA" id="ARBA00023004"/>
    </source>
</evidence>
<evidence type="ECO:0000256" key="1">
    <source>
        <dbReference type="ARBA" id="ARBA00022448"/>
    </source>
</evidence>
<dbReference type="OrthoDB" id="9815350at2"/>
<dbReference type="InterPro" id="IPR041854">
    <property type="entry name" value="BFD-like_2Fe2S-bd_dom_sf"/>
</dbReference>